<proteinExistence type="predicted"/>
<dbReference type="Proteomes" id="UP000263273">
    <property type="component" value="Unassembled WGS sequence"/>
</dbReference>
<sequence>MKKVLGLVVSNRKLGNSEILVKEIMSNIPEECKREL</sequence>
<evidence type="ECO:0000313" key="2">
    <source>
        <dbReference type="Proteomes" id="UP000263273"/>
    </source>
</evidence>
<reference evidence="1 2" key="1">
    <citation type="journal article" date="2018" name="Nat. Biotechnol.">
        <title>A standardized bacterial taxonomy based on genome phylogeny substantially revises the tree of life.</title>
        <authorList>
            <person name="Parks D.H."/>
            <person name="Chuvochina M."/>
            <person name="Waite D.W."/>
            <person name="Rinke C."/>
            <person name="Skarshewski A."/>
            <person name="Chaumeil P.A."/>
            <person name="Hugenholtz P."/>
        </authorList>
    </citation>
    <scope>NUCLEOTIDE SEQUENCE [LARGE SCALE GENOMIC DNA]</scope>
    <source>
        <strain evidence="1">UBA10948</strain>
    </source>
</reference>
<dbReference type="AlphaFoldDB" id="A0A354YWP3"/>
<accession>A0A354YWP3</accession>
<protein>
    <submittedName>
        <fullName evidence="1">Flavodoxin</fullName>
    </submittedName>
</protein>
<evidence type="ECO:0000313" key="1">
    <source>
        <dbReference type="EMBL" id="HBK53763.1"/>
    </source>
</evidence>
<dbReference type="EMBL" id="DNZF01000166">
    <property type="protein sequence ID" value="HBK53763.1"/>
    <property type="molecule type" value="Genomic_DNA"/>
</dbReference>
<feature type="non-terminal residue" evidence="1">
    <location>
        <position position="36"/>
    </location>
</feature>
<gene>
    <name evidence="1" type="ORF">DDZ44_07500</name>
</gene>
<comment type="caution">
    <text evidence="1">The sequence shown here is derived from an EMBL/GenBank/DDBJ whole genome shotgun (WGS) entry which is preliminary data.</text>
</comment>
<name>A0A354YWP3_9FIRM</name>
<organism evidence="1 2">
    <name type="scientific">Syntrophomonas wolfei</name>
    <dbReference type="NCBI Taxonomy" id="863"/>
    <lineage>
        <taxon>Bacteria</taxon>
        <taxon>Bacillati</taxon>
        <taxon>Bacillota</taxon>
        <taxon>Clostridia</taxon>
        <taxon>Eubacteriales</taxon>
        <taxon>Syntrophomonadaceae</taxon>
        <taxon>Syntrophomonas</taxon>
    </lineage>
</organism>